<protein>
    <submittedName>
        <fullName evidence="3">Uncharacterized protein</fullName>
    </submittedName>
</protein>
<accession>A0A3S0XEK4</accession>
<reference evidence="2 5" key="2">
    <citation type="submission" date="2020-08" db="EMBL/GenBank/DDBJ databases">
        <title>Genomic Encyclopedia of Type Strains, Phase IV (KMG-V): Genome sequencing to study the core and pangenomes of soil and plant-associated prokaryotes.</title>
        <authorList>
            <person name="Whitman W."/>
        </authorList>
    </citation>
    <scope>NUCLEOTIDE SEQUENCE [LARGE SCALE GENOMIC DNA]</scope>
    <source>
        <strain evidence="2 5">34/80</strain>
    </source>
</reference>
<dbReference type="Proteomes" id="UP000281118">
    <property type="component" value="Unassembled WGS sequence"/>
</dbReference>
<feature type="region of interest" description="Disordered" evidence="1">
    <location>
        <begin position="1"/>
        <end position="88"/>
    </location>
</feature>
<evidence type="ECO:0000256" key="1">
    <source>
        <dbReference type="SAM" id="MobiDB-lite"/>
    </source>
</evidence>
<reference evidence="3 4" key="1">
    <citation type="submission" date="2018-12" db="EMBL/GenBank/DDBJ databases">
        <title>The genome sequences of Variovorax guangxiensis DSM 27352.</title>
        <authorList>
            <person name="Gao J."/>
            <person name="Sun J."/>
        </authorList>
    </citation>
    <scope>NUCLEOTIDE SEQUENCE [LARGE SCALE GENOMIC DNA]</scope>
    <source>
        <strain evidence="3 4">DSM 27352</strain>
    </source>
</reference>
<dbReference type="RefSeq" id="WP_126022165.1">
    <property type="nucleotide sequence ID" value="NZ_JACIFZ010000004.1"/>
</dbReference>
<evidence type="ECO:0000313" key="5">
    <source>
        <dbReference type="Proteomes" id="UP000524450"/>
    </source>
</evidence>
<dbReference type="AlphaFoldDB" id="A0A3S0XEK4"/>
<sequence>MNSKSNPGKAQPTDPLKDAGGGNTKVEQGGESSPRLPHERDQSSDSQQAREGSQPEMGRKAHDDVERGVVDTDRGPPSDRVYNEKLKR</sequence>
<evidence type="ECO:0000313" key="2">
    <source>
        <dbReference type="EMBL" id="MBB4223010.1"/>
    </source>
</evidence>
<feature type="compositionally biased region" description="Basic and acidic residues" evidence="1">
    <location>
        <begin position="57"/>
        <end position="88"/>
    </location>
</feature>
<proteinExistence type="predicted"/>
<comment type="caution">
    <text evidence="3">The sequence shown here is derived from an EMBL/GenBank/DDBJ whole genome shotgun (WGS) entry which is preliminary data.</text>
</comment>
<name>A0A3S0XEK4_9BURK</name>
<evidence type="ECO:0000313" key="3">
    <source>
        <dbReference type="EMBL" id="RUR68002.1"/>
    </source>
</evidence>
<dbReference type="Proteomes" id="UP000524450">
    <property type="component" value="Unassembled WGS sequence"/>
</dbReference>
<dbReference type="OrthoDB" id="8852824at2"/>
<organism evidence="3 4">
    <name type="scientific">Variovorax guangxiensis</name>
    <dbReference type="NCBI Taxonomy" id="1775474"/>
    <lineage>
        <taxon>Bacteria</taxon>
        <taxon>Pseudomonadati</taxon>
        <taxon>Pseudomonadota</taxon>
        <taxon>Betaproteobacteria</taxon>
        <taxon>Burkholderiales</taxon>
        <taxon>Comamonadaceae</taxon>
        <taxon>Variovorax</taxon>
    </lineage>
</organism>
<dbReference type="EMBL" id="JACIFZ010000004">
    <property type="protein sequence ID" value="MBB4223010.1"/>
    <property type="molecule type" value="Genomic_DNA"/>
</dbReference>
<evidence type="ECO:0000313" key="4">
    <source>
        <dbReference type="Proteomes" id="UP000281118"/>
    </source>
</evidence>
<gene>
    <name evidence="3" type="ORF">EJP67_13135</name>
    <name evidence="2" type="ORF">GGD71_003792</name>
</gene>
<dbReference type="EMBL" id="RXFT01000005">
    <property type="protein sequence ID" value="RUR68002.1"/>
    <property type="molecule type" value="Genomic_DNA"/>
</dbReference>